<keyword evidence="3" id="KW-0597">Phosphoprotein</keyword>
<dbReference type="SUPFAM" id="SSF55890">
    <property type="entry name" value="Sporulation response regulatory protein Spo0B"/>
    <property type="match status" value="1"/>
</dbReference>
<dbReference type="Pfam" id="PF17203">
    <property type="entry name" value="sCache_3_2"/>
    <property type="match status" value="1"/>
</dbReference>
<feature type="transmembrane region" description="Helical" evidence="12">
    <location>
        <begin position="165"/>
        <end position="188"/>
    </location>
</feature>
<dbReference type="PROSITE" id="PS50109">
    <property type="entry name" value="HIS_KIN"/>
    <property type="match status" value="1"/>
</dbReference>
<keyword evidence="8" id="KW-0067">ATP-binding</keyword>
<dbReference type="InterPro" id="IPR035965">
    <property type="entry name" value="PAS-like_dom_sf"/>
</dbReference>
<proteinExistence type="predicted"/>
<keyword evidence="15" id="KW-1185">Reference proteome</keyword>
<accession>A0ABR8Q0L0</accession>
<keyword evidence="7 14" id="KW-0418">Kinase</keyword>
<dbReference type="Pfam" id="PF00989">
    <property type="entry name" value="PAS"/>
    <property type="match status" value="1"/>
</dbReference>
<keyword evidence="9 12" id="KW-1133">Transmembrane helix</keyword>
<evidence type="ECO:0000256" key="3">
    <source>
        <dbReference type="ARBA" id="ARBA00022553"/>
    </source>
</evidence>
<feature type="transmembrane region" description="Helical" evidence="12">
    <location>
        <begin position="6"/>
        <end position="27"/>
    </location>
</feature>
<dbReference type="InterPro" id="IPR013767">
    <property type="entry name" value="PAS_fold"/>
</dbReference>
<evidence type="ECO:0000313" key="15">
    <source>
        <dbReference type="Proteomes" id="UP000640335"/>
    </source>
</evidence>
<dbReference type="RefSeq" id="WP_191748121.1">
    <property type="nucleotide sequence ID" value="NZ_JACSQZ010000005.1"/>
</dbReference>
<evidence type="ECO:0000256" key="11">
    <source>
        <dbReference type="ARBA" id="ARBA00023136"/>
    </source>
</evidence>
<dbReference type="InterPro" id="IPR033463">
    <property type="entry name" value="sCache_3"/>
</dbReference>
<dbReference type="SUPFAM" id="SSF55874">
    <property type="entry name" value="ATPase domain of HSP90 chaperone/DNA topoisomerase II/histidine kinase"/>
    <property type="match status" value="1"/>
</dbReference>
<dbReference type="GO" id="GO:0016301">
    <property type="term" value="F:kinase activity"/>
    <property type="evidence" value="ECO:0007669"/>
    <property type="project" value="UniProtKB-KW"/>
</dbReference>
<evidence type="ECO:0000256" key="6">
    <source>
        <dbReference type="ARBA" id="ARBA00022741"/>
    </source>
</evidence>
<dbReference type="InterPro" id="IPR039506">
    <property type="entry name" value="SPOB_a"/>
</dbReference>
<dbReference type="Proteomes" id="UP000640335">
    <property type="component" value="Unassembled WGS sequence"/>
</dbReference>
<dbReference type="Gene3D" id="1.10.287.130">
    <property type="match status" value="1"/>
</dbReference>
<evidence type="ECO:0000256" key="1">
    <source>
        <dbReference type="ARBA" id="ARBA00004651"/>
    </source>
</evidence>
<sequence>MKLKNKITLMTLIIIILIVSLLSAFSLNTEIREIRKRLEIDLVRMSIILASNPIIQHNIGQEKGHEIINVYAEVMRQKTEVDFIVVTDMNAIRYSHTNAEKLGKPFSNSSINRAINHGDTYVEESKGVKGVTIKAFTPVISGGNQVGVVCVGVKKDYIAKAYKNFIIKMIPFILVVVAIGFIAAIVLARNIKKQIYGLEPEEIAQLLKEREVIIDGITDGLIAISKLGKITLVNEKAKELLGIDDSCINKDISNLHHKILNKFNEVIESKSPIINLEQKLNDKVTIVSNYSLLENNGAILGAIMTFKRMDDVSVLIEMLAGVEKLNWDLRAQNHEFMNKLQTISGLIQLDRYKEALEYIHITTIKRNEIIKTLDNIKVVSIAALLLAKLEKAEEAKISMNIDSESNLKTLPKGINEIELGCIIGNLLENSIEALKGKKDGEIKIKIDQEDKLKIIVSNNGEEISKETRAKIFLRGYSTKGDNRGLGLSNICEIIYGASGELSLNSTSEKTEWIVEI</sequence>
<dbReference type="Pfam" id="PF14689">
    <property type="entry name" value="SPOB_a"/>
    <property type="match status" value="1"/>
</dbReference>
<dbReference type="PANTHER" id="PTHR40448:SF1">
    <property type="entry name" value="TWO-COMPONENT SENSOR HISTIDINE KINASE"/>
    <property type="match status" value="1"/>
</dbReference>
<evidence type="ECO:0000256" key="2">
    <source>
        <dbReference type="ARBA" id="ARBA00022475"/>
    </source>
</evidence>
<dbReference type="InterPro" id="IPR005467">
    <property type="entry name" value="His_kinase_dom"/>
</dbReference>
<dbReference type="InterPro" id="IPR016120">
    <property type="entry name" value="Sig_transdc_His_kin_SpoOB"/>
</dbReference>
<organism evidence="14 15">
    <name type="scientific">Clostridium gallinarum</name>
    <dbReference type="NCBI Taxonomy" id="2762246"/>
    <lineage>
        <taxon>Bacteria</taxon>
        <taxon>Bacillati</taxon>
        <taxon>Bacillota</taxon>
        <taxon>Clostridia</taxon>
        <taxon>Eubacteriales</taxon>
        <taxon>Clostridiaceae</taxon>
        <taxon>Clostridium</taxon>
    </lineage>
</organism>
<name>A0ABR8Q0L0_9CLOT</name>
<protein>
    <submittedName>
        <fullName evidence="14">Sensor histidine kinase</fullName>
    </submittedName>
</protein>
<keyword evidence="10" id="KW-0902">Two-component regulatory system</keyword>
<reference evidence="14 15" key="1">
    <citation type="submission" date="2020-08" db="EMBL/GenBank/DDBJ databases">
        <title>A Genomic Blueprint of the Chicken Gut Microbiome.</title>
        <authorList>
            <person name="Gilroy R."/>
            <person name="Ravi A."/>
            <person name="Getino M."/>
            <person name="Pursley I."/>
            <person name="Horton D.L."/>
            <person name="Alikhan N.-F."/>
            <person name="Baker D."/>
            <person name="Gharbi K."/>
            <person name="Hall N."/>
            <person name="Watson M."/>
            <person name="Adriaenssens E.M."/>
            <person name="Foster-Nyarko E."/>
            <person name="Jarju S."/>
            <person name="Secka A."/>
            <person name="Antonio M."/>
            <person name="Oren A."/>
            <person name="Chaudhuri R."/>
            <person name="La Ragione R.M."/>
            <person name="Hildebrand F."/>
            <person name="Pallen M.J."/>
        </authorList>
    </citation>
    <scope>NUCLEOTIDE SEQUENCE [LARGE SCALE GENOMIC DNA]</scope>
    <source>
        <strain evidence="14 15">Sa3CUN1</strain>
    </source>
</reference>
<dbReference type="Gene3D" id="3.30.450.20">
    <property type="entry name" value="PAS domain"/>
    <property type="match status" value="2"/>
</dbReference>
<dbReference type="Gene3D" id="3.30.565.10">
    <property type="entry name" value="Histidine kinase-like ATPase, C-terminal domain"/>
    <property type="match status" value="1"/>
</dbReference>
<evidence type="ECO:0000313" key="14">
    <source>
        <dbReference type="EMBL" id="MBD7913955.1"/>
    </source>
</evidence>
<dbReference type="InterPro" id="IPR029151">
    <property type="entry name" value="Sensor-like_sf"/>
</dbReference>
<evidence type="ECO:0000256" key="12">
    <source>
        <dbReference type="SAM" id="Phobius"/>
    </source>
</evidence>
<comment type="subcellular location">
    <subcellularLocation>
        <location evidence="1">Cell membrane</location>
        <topology evidence="1">Multi-pass membrane protein</topology>
    </subcellularLocation>
</comment>
<dbReference type="PANTHER" id="PTHR40448">
    <property type="entry name" value="TWO-COMPONENT SENSOR HISTIDINE KINASE"/>
    <property type="match status" value="1"/>
</dbReference>
<evidence type="ECO:0000256" key="8">
    <source>
        <dbReference type="ARBA" id="ARBA00022840"/>
    </source>
</evidence>
<evidence type="ECO:0000256" key="9">
    <source>
        <dbReference type="ARBA" id="ARBA00022989"/>
    </source>
</evidence>
<keyword evidence="5 12" id="KW-0812">Transmembrane</keyword>
<evidence type="ECO:0000256" key="4">
    <source>
        <dbReference type="ARBA" id="ARBA00022679"/>
    </source>
</evidence>
<gene>
    <name evidence="14" type="ORF">H9660_02225</name>
</gene>
<dbReference type="InterPro" id="IPR036890">
    <property type="entry name" value="HATPase_C_sf"/>
</dbReference>
<dbReference type="SUPFAM" id="SSF55785">
    <property type="entry name" value="PYP-like sensor domain (PAS domain)"/>
    <property type="match status" value="1"/>
</dbReference>
<evidence type="ECO:0000256" key="7">
    <source>
        <dbReference type="ARBA" id="ARBA00022777"/>
    </source>
</evidence>
<keyword evidence="11 12" id="KW-0472">Membrane</keyword>
<evidence type="ECO:0000259" key="13">
    <source>
        <dbReference type="PROSITE" id="PS50109"/>
    </source>
</evidence>
<comment type="caution">
    <text evidence="14">The sequence shown here is derived from an EMBL/GenBank/DDBJ whole genome shotgun (WGS) entry which is preliminary data.</text>
</comment>
<dbReference type="SMART" id="SM00387">
    <property type="entry name" value="HATPase_c"/>
    <property type="match status" value="1"/>
</dbReference>
<evidence type="ECO:0000256" key="5">
    <source>
        <dbReference type="ARBA" id="ARBA00022692"/>
    </source>
</evidence>
<dbReference type="SUPFAM" id="SSF103190">
    <property type="entry name" value="Sensory domain-like"/>
    <property type="match status" value="1"/>
</dbReference>
<dbReference type="Pfam" id="PF02518">
    <property type="entry name" value="HATPase_c"/>
    <property type="match status" value="1"/>
</dbReference>
<evidence type="ECO:0000256" key="10">
    <source>
        <dbReference type="ARBA" id="ARBA00023012"/>
    </source>
</evidence>
<keyword evidence="2" id="KW-1003">Cell membrane</keyword>
<feature type="domain" description="Histidine kinase" evidence="13">
    <location>
        <begin position="331"/>
        <end position="516"/>
    </location>
</feature>
<dbReference type="InterPro" id="IPR003594">
    <property type="entry name" value="HATPase_dom"/>
</dbReference>
<keyword evidence="4" id="KW-0808">Transferase</keyword>
<dbReference type="EMBL" id="JACSQZ010000005">
    <property type="protein sequence ID" value="MBD7913955.1"/>
    <property type="molecule type" value="Genomic_DNA"/>
</dbReference>
<keyword evidence="6" id="KW-0547">Nucleotide-binding</keyword>